<dbReference type="SUPFAM" id="SSF46689">
    <property type="entry name" value="Homeodomain-like"/>
    <property type="match status" value="1"/>
</dbReference>
<dbReference type="PANTHER" id="PTHR46796">
    <property type="entry name" value="HTH-TYPE TRANSCRIPTIONAL ACTIVATOR RHAS-RELATED"/>
    <property type="match status" value="1"/>
</dbReference>
<evidence type="ECO:0000313" key="8">
    <source>
        <dbReference type="Proteomes" id="UP000313645"/>
    </source>
</evidence>
<dbReference type="Pfam" id="PF14525">
    <property type="entry name" value="AraC_binding_2"/>
    <property type="match status" value="1"/>
</dbReference>
<dbReference type="NCBIfam" id="NF007243">
    <property type="entry name" value="PRK09685.1"/>
    <property type="match status" value="1"/>
</dbReference>
<name>A0ABY1ZTW9_9GAMM</name>
<dbReference type="InterPro" id="IPR050204">
    <property type="entry name" value="AraC_XylS_family_regulators"/>
</dbReference>
<keyword evidence="2" id="KW-0238">DNA-binding</keyword>
<keyword evidence="1" id="KW-0805">Transcription regulation</keyword>
<comment type="caution">
    <text evidence="7">The sequence shown here is derived from an EMBL/GenBank/DDBJ whole genome shotgun (WGS) entry which is preliminary data.</text>
</comment>
<dbReference type="InterPro" id="IPR020449">
    <property type="entry name" value="Tscrpt_reg_AraC-type_HTH"/>
</dbReference>
<dbReference type="PRINTS" id="PR00032">
    <property type="entry name" value="HTHARAC"/>
</dbReference>
<protein>
    <submittedName>
        <fullName evidence="7">Transcriptional regulator FeaR</fullName>
    </submittedName>
</protein>
<comment type="function">
    <text evidence="5">Regulatory protein of the TOL plasmid xyl operons. XylS activates the xylXYZLTEGFJQKIH operon required for the degradation of toluene, m-xylene and p-xylene.</text>
</comment>
<dbReference type="PANTHER" id="PTHR46796:SF6">
    <property type="entry name" value="ARAC SUBFAMILY"/>
    <property type="match status" value="1"/>
</dbReference>
<sequence length="314" mass="35142">MQSAQRISNSLERWNQELREMCGPFRTETTHQSSLFIGNIAVRERAGLTLASVKTNADSICRDAARSRLDDRFCFLVSQRRGYSSIQQDDLHIELSPGDLILMDSVGACSIRPAGLIEHASLCLPREDVVRSLSKDQPLFGKISSRCASGRILHSMFEELCNDRAQPPSADAEQLAILSACTALLGPALTSERDEAPDYASLSGAALRNYAERLIDENLTAPNLNPAMLANELNISVRHLYRLFEEEGDSVCRYIQRARLQKSANDLSNPRLRQETITSIAYRWGFSDSAHFSRSFKKEFDLSPRAYRIVELGL</sequence>
<evidence type="ECO:0000256" key="4">
    <source>
        <dbReference type="ARBA" id="ARBA00023163"/>
    </source>
</evidence>
<dbReference type="PROSITE" id="PS00041">
    <property type="entry name" value="HTH_ARAC_FAMILY_1"/>
    <property type="match status" value="1"/>
</dbReference>
<dbReference type="InterPro" id="IPR018062">
    <property type="entry name" value="HTH_AraC-typ_CS"/>
</dbReference>
<dbReference type="Gene3D" id="1.10.10.60">
    <property type="entry name" value="Homeodomain-like"/>
    <property type="match status" value="1"/>
</dbReference>
<dbReference type="SMART" id="SM00342">
    <property type="entry name" value="HTH_ARAC"/>
    <property type="match status" value="1"/>
</dbReference>
<dbReference type="Proteomes" id="UP000313645">
    <property type="component" value="Unassembled WGS sequence"/>
</dbReference>
<accession>A0ABY1ZTW9</accession>
<evidence type="ECO:0000256" key="5">
    <source>
        <dbReference type="ARBA" id="ARBA00037345"/>
    </source>
</evidence>
<dbReference type="InterPro" id="IPR009057">
    <property type="entry name" value="Homeodomain-like_sf"/>
</dbReference>
<keyword evidence="4" id="KW-0804">Transcription</keyword>
<dbReference type="EMBL" id="SJDL01000001">
    <property type="protein sequence ID" value="TBW59529.1"/>
    <property type="molecule type" value="Genomic_DNA"/>
</dbReference>
<evidence type="ECO:0000256" key="2">
    <source>
        <dbReference type="ARBA" id="ARBA00023125"/>
    </source>
</evidence>
<dbReference type="RefSeq" id="WP_131478062.1">
    <property type="nucleotide sequence ID" value="NZ_SJDL01000001.1"/>
</dbReference>
<gene>
    <name evidence="7" type="primary">feaR</name>
    <name evidence="7" type="ORF">EZI54_00825</name>
</gene>
<organism evidence="7 8">
    <name type="scientific">Marinobacter halodurans</name>
    <dbReference type="NCBI Taxonomy" id="2528979"/>
    <lineage>
        <taxon>Bacteria</taxon>
        <taxon>Pseudomonadati</taxon>
        <taxon>Pseudomonadota</taxon>
        <taxon>Gammaproteobacteria</taxon>
        <taxon>Pseudomonadales</taxon>
        <taxon>Marinobacteraceae</taxon>
        <taxon>Marinobacter</taxon>
    </lineage>
</organism>
<proteinExistence type="predicted"/>
<evidence type="ECO:0000259" key="6">
    <source>
        <dbReference type="PROSITE" id="PS01124"/>
    </source>
</evidence>
<reference evidence="7 8" key="1">
    <citation type="submission" date="2019-02" db="EMBL/GenBank/DDBJ databases">
        <title>Marinobacter halodurans sp. nov., a marine bacterium isolated from sea tidal flat.</title>
        <authorList>
            <person name="Yoo Y."/>
            <person name="Lee D.W."/>
            <person name="Kim B.S."/>
            <person name="Kim J.-J."/>
        </authorList>
    </citation>
    <scope>NUCLEOTIDE SEQUENCE [LARGE SCALE GENOMIC DNA]</scope>
    <source>
        <strain evidence="7 8">YJ-S3-2</strain>
    </source>
</reference>
<feature type="domain" description="HTH araC/xylS-type" evidence="6">
    <location>
        <begin position="209"/>
        <end position="310"/>
    </location>
</feature>
<dbReference type="InterPro" id="IPR035418">
    <property type="entry name" value="AraC-bd_2"/>
</dbReference>
<keyword evidence="3" id="KW-0010">Activator</keyword>
<evidence type="ECO:0000313" key="7">
    <source>
        <dbReference type="EMBL" id="TBW59529.1"/>
    </source>
</evidence>
<evidence type="ECO:0000256" key="3">
    <source>
        <dbReference type="ARBA" id="ARBA00023159"/>
    </source>
</evidence>
<dbReference type="Pfam" id="PF12833">
    <property type="entry name" value="HTH_18"/>
    <property type="match status" value="1"/>
</dbReference>
<dbReference type="PROSITE" id="PS01124">
    <property type="entry name" value="HTH_ARAC_FAMILY_2"/>
    <property type="match status" value="1"/>
</dbReference>
<evidence type="ECO:0000256" key="1">
    <source>
        <dbReference type="ARBA" id="ARBA00023015"/>
    </source>
</evidence>
<keyword evidence="8" id="KW-1185">Reference proteome</keyword>
<dbReference type="InterPro" id="IPR018060">
    <property type="entry name" value="HTH_AraC"/>
</dbReference>